<dbReference type="PANTHER" id="PTHR14885:SF3">
    <property type="entry name" value="CILIA- AND FLAGELLA-ASSOCIATED PROTEIN 44"/>
    <property type="match status" value="1"/>
</dbReference>
<keyword evidence="3 13" id="KW-0853">WD repeat</keyword>
<evidence type="ECO:0000313" key="18">
    <source>
        <dbReference type="Proteomes" id="UP001249851"/>
    </source>
</evidence>
<feature type="coiled-coil region" evidence="14">
    <location>
        <begin position="2270"/>
        <end position="2318"/>
    </location>
</feature>
<dbReference type="Gene3D" id="2.130.10.10">
    <property type="entry name" value="YVTN repeat-like/Quinoprotein amine dehydrogenase"/>
    <property type="match status" value="3"/>
</dbReference>
<keyword evidence="9" id="KW-0966">Cell projection</keyword>
<feature type="compositionally biased region" description="Low complexity" evidence="15">
    <location>
        <begin position="1936"/>
        <end position="1950"/>
    </location>
</feature>
<feature type="region of interest" description="Disordered" evidence="15">
    <location>
        <begin position="1888"/>
        <end position="1976"/>
    </location>
</feature>
<feature type="compositionally biased region" description="Low complexity" evidence="15">
    <location>
        <begin position="245"/>
        <end position="263"/>
    </location>
</feature>
<feature type="region of interest" description="Disordered" evidence="15">
    <location>
        <begin position="2455"/>
        <end position="2476"/>
    </location>
</feature>
<reference evidence="17" key="2">
    <citation type="journal article" date="2023" name="Science">
        <title>Genomic signatures of disease resistance in endangered staghorn corals.</title>
        <authorList>
            <person name="Vollmer S.V."/>
            <person name="Selwyn J.D."/>
            <person name="Despard B.A."/>
            <person name="Roesel C.L."/>
        </authorList>
    </citation>
    <scope>NUCLEOTIDE SEQUENCE</scope>
    <source>
        <strain evidence="17">K2</strain>
    </source>
</reference>
<dbReference type="GO" id="GO:0060285">
    <property type="term" value="P:cilium-dependent cell motility"/>
    <property type="evidence" value="ECO:0007669"/>
    <property type="project" value="UniProtKB-ARBA"/>
</dbReference>
<dbReference type="FunFam" id="2.130.10.10:FF:000401">
    <property type="entry name" value="Cilia- and flagella-associated protein 44"/>
    <property type="match status" value="1"/>
</dbReference>
<evidence type="ECO:0000256" key="14">
    <source>
        <dbReference type="SAM" id="Coils"/>
    </source>
</evidence>
<organism evidence="17 18">
    <name type="scientific">Acropora cervicornis</name>
    <name type="common">Staghorn coral</name>
    <dbReference type="NCBI Taxonomy" id="6130"/>
    <lineage>
        <taxon>Eukaryota</taxon>
        <taxon>Metazoa</taxon>
        <taxon>Cnidaria</taxon>
        <taxon>Anthozoa</taxon>
        <taxon>Hexacorallia</taxon>
        <taxon>Scleractinia</taxon>
        <taxon>Astrocoeniina</taxon>
        <taxon>Acroporidae</taxon>
        <taxon>Acropora</taxon>
    </lineage>
</organism>
<keyword evidence="18" id="KW-1185">Reference proteome</keyword>
<feature type="compositionally biased region" description="Basic and acidic residues" evidence="15">
    <location>
        <begin position="381"/>
        <end position="399"/>
    </location>
</feature>
<comment type="function">
    <text evidence="10">Flagellar protein involved in sperm flagellum axoneme organization and function.</text>
</comment>
<evidence type="ECO:0000256" key="3">
    <source>
        <dbReference type="ARBA" id="ARBA00022574"/>
    </source>
</evidence>
<reference evidence="17" key="1">
    <citation type="journal article" date="2023" name="G3 (Bethesda)">
        <title>Whole genome assembly and annotation of the endangered Caribbean coral Acropora cervicornis.</title>
        <authorList>
            <person name="Selwyn J.D."/>
            <person name="Vollmer S.V."/>
        </authorList>
    </citation>
    <scope>NUCLEOTIDE SEQUENCE</scope>
    <source>
        <strain evidence="17">K2</strain>
    </source>
</reference>
<feature type="coiled-coil region" evidence="14">
    <location>
        <begin position="2060"/>
        <end position="2087"/>
    </location>
</feature>
<feature type="compositionally biased region" description="Pro residues" evidence="15">
    <location>
        <begin position="2461"/>
        <end position="2476"/>
    </location>
</feature>
<dbReference type="GO" id="GO:0003341">
    <property type="term" value="P:cilium movement"/>
    <property type="evidence" value="ECO:0007669"/>
    <property type="project" value="UniProtKB-ARBA"/>
</dbReference>
<proteinExistence type="inferred from homology"/>
<evidence type="ECO:0000256" key="1">
    <source>
        <dbReference type="ARBA" id="ARBA00004611"/>
    </source>
</evidence>
<keyword evidence="8" id="KW-0206">Cytoskeleton</keyword>
<feature type="repeat" description="WD" evidence="13">
    <location>
        <begin position="1056"/>
        <end position="1097"/>
    </location>
</feature>
<feature type="region of interest" description="Disordered" evidence="15">
    <location>
        <begin position="1376"/>
        <end position="1398"/>
    </location>
</feature>
<feature type="compositionally biased region" description="Gly residues" evidence="15">
    <location>
        <begin position="1902"/>
        <end position="1914"/>
    </location>
</feature>
<keyword evidence="6 14" id="KW-0175">Coiled coil</keyword>
<feature type="region of interest" description="Disordered" evidence="15">
    <location>
        <begin position="1278"/>
        <end position="1340"/>
    </location>
</feature>
<keyword evidence="5 17" id="KW-0282">Flagellum</keyword>
<feature type="compositionally biased region" description="Basic and acidic residues" evidence="15">
    <location>
        <begin position="233"/>
        <end position="242"/>
    </location>
</feature>
<evidence type="ECO:0000256" key="6">
    <source>
        <dbReference type="ARBA" id="ARBA00023054"/>
    </source>
</evidence>
<evidence type="ECO:0000256" key="5">
    <source>
        <dbReference type="ARBA" id="ARBA00022846"/>
    </source>
</evidence>
<feature type="coiled-coil region" evidence="14">
    <location>
        <begin position="1527"/>
        <end position="1568"/>
    </location>
</feature>
<feature type="compositionally biased region" description="Basic and acidic residues" evidence="15">
    <location>
        <begin position="315"/>
        <end position="363"/>
    </location>
</feature>
<keyword evidence="7" id="KW-0969">Cilium</keyword>
<evidence type="ECO:0000259" key="16">
    <source>
        <dbReference type="Pfam" id="PF23409"/>
    </source>
</evidence>
<evidence type="ECO:0000256" key="9">
    <source>
        <dbReference type="ARBA" id="ARBA00023273"/>
    </source>
</evidence>
<dbReference type="PANTHER" id="PTHR14885">
    <property type="entry name" value="CILIA- AND FLAGELLA-ASSOCIATED PROTEIN 43-RELATED"/>
    <property type="match status" value="1"/>
</dbReference>
<feature type="compositionally biased region" description="Basic and acidic residues" evidence="15">
    <location>
        <begin position="1888"/>
        <end position="1901"/>
    </location>
</feature>
<feature type="compositionally biased region" description="Basic and acidic residues" evidence="15">
    <location>
        <begin position="636"/>
        <end position="676"/>
    </location>
</feature>
<dbReference type="Proteomes" id="UP001249851">
    <property type="component" value="Unassembled WGS sequence"/>
</dbReference>
<feature type="compositionally biased region" description="Acidic residues" evidence="15">
    <location>
        <begin position="1304"/>
        <end position="1333"/>
    </location>
</feature>
<feature type="compositionally biased region" description="Basic and acidic residues" evidence="15">
    <location>
        <begin position="457"/>
        <end position="468"/>
    </location>
</feature>
<evidence type="ECO:0000256" key="8">
    <source>
        <dbReference type="ARBA" id="ARBA00023212"/>
    </source>
</evidence>
<dbReference type="Pfam" id="PF25828">
    <property type="entry name" value="CC_Cfap43"/>
    <property type="match status" value="1"/>
</dbReference>
<feature type="compositionally biased region" description="Basic and acidic residues" evidence="15">
    <location>
        <begin position="282"/>
        <end position="304"/>
    </location>
</feature>
<feature type="compositionally biased region" description="Acidic residues" evidence="15">
    <location>
        <begin position="2128"/>
        <end position="2158"/>
    </location>
</feature>
<feature type="region of interest" description="Disordered" evidence="15">
    <location>
        <begin position="1"/>
        <end position="369"/>
    </location>
</feature>
<keyword evidence="4" id="KW-0677">Repeat</keyword>
<feature type="region of interest" description="Disordered" evidence="15">
    <location>
        <begin position="381"/>
        <end position="693"/>
    </location>
</feature>
<feature type="coiled-coil region" evidence="14">
    <location>
        <begin position="2180"/>
        <end position="2235"/>
    </location>
</feature>
<gene>
    <name evidence="17" type="ORF">P5673_001547</name>
</gene>
<evidence type="ECO:0000256" key="11">
    <source>
        <dbReference type="ARBA" id="ARBA00060934"/>
    </source>
</evidence>
<feature type="compositionally biased region" description="Polar residues" evidence="15">
    <location>
        <begin position="403"/>
        <end position="412"/>
    </location>
</feature>
<evidence type="ECO:0000256" key="7">
    <source>
        <dbReference type="ARBA" id="ARBA00023069"/>
    </source>
</evidence>
<evidence type="ECO:0000256" key="13">
    <source>
        <dbReference type="PROSITE-ProRule" id="PRU00221"/>
    </source>
</evidence>
<comment type="similarity">
    <text evidence="11">Belongs to the CFAP44 family.</text>
</comment>
<keyword evidence="2" id="KW-0963">Cytoplasm</keyword>
<dbReference type="EMBL" id="JARQWQ010000002">
    <property type="protein sequence ID" value="KAK2573843.1"/>
    <property type="molecule type" value="Genomic_DNA"/>
</dbReference>
<feature type="compositionally biased region" description="Basic and acidic residues" evidence="15">
    <location>
        <begin position="1278"/>
        <end position="1296"/>
    </location>
</feature>
<feature type="coiled-coil region" evidence="14">
    <location>
        <begin position="2427"/>
        <end position="2454"/>
    </location>
</feature>
<evidence type="ECO:0000256" key="4">
    <source>
        <dbReference type="ARBA" id="ARBA00022737"/>
    </source>
</evidence>
<feature type="compositionally biased region" description="Basic and acidic residues" evidence="15">
    <location>
        <begin position="562"/>
        <end position="577"/>
    </location>
</feature>
<dbReference type="InterPro" id="IPR015943">
    <property type="entry name" value="WD40/YVTN_repeat-like_dom_sf"/>
</dbReference>
<evidence type="ECO:0000313" key="17">
    <source>
        <dbReference type="EMBL" id="KAK2573843.1"/>
    </source>
</evidence>
<sequence>MSSIFKMSEKPEGSTGANQATQDEEKEDNSKSQSLKEATHKLKAEALRRLQLEGGDYDENKGAKIDNETREDSFDNAKSSFQDKIEEDRPREIQQEKSDVSVTEKDKDVHVSRSIVDANEENVGFGQNFVAKQNDNISQETATNLEDRTKSRSFEQNQEGSDKQADQGKFGGKVNTVTAGNVQHNQVENTDSGKITSAGSNLTDLEASEAQKGAVPGSRPGSGVPRAGLDSEAPGKVEEGKRTSSSRPGSGKSRSRPGSGSRRSQQEGKSRSRSGSTSGRPDSGEHSRPGPQSGDKKAINEAHKGQSSTTDSEAFDEKSQLEGDPQPEERKDELPRNLANENKDYSRGKQEVLGTQKEHRASTELDGENLANKDIADVFDEKSKLQADDSQVEQRREEISGTVAETKTTFSKNRTEGESQILHASGGSVEQGKDPSGDTTTPEDDDKFGDIGSVQRLSKENKMDIRQTEDDDTAHNGVTPPLNENVGFRVQGSDSKQNSNSFSNNKQESERSESGTVVNKETPSSTIKDDKEQASSSDQSIEYDTTSTEQKDVRKATQAMEGKSEKTENDQEGKGKVIDQNGSWTDTSKTQEDETSKNVPPQADQGGDKKGDNEGSSSQQTAESEMGDNSSTVSKGKLDDSNEKENKEDSTKEGREKGASASENEGKGQESGKDDTEPQAQDTSAELQGDEVNERILPDDFYYEFNELASQAFSSEGIPPQLLSFHHSFGYECTKRSNLHVLDENCVVFSAGNTVEILNLQTQEQTHIRTTSGGGIGAIAVHPSRKYFAVAEKGIKPNINIFEYPSLKLHRILCEGTEEAYANVDFSPKGDKLASVGSAPDYMLTVWDWKNEQVILRSKAFSQDIYKVAFSPEDEGHLCTSGSGHIRFWTMASTFTGLKLQGQIGKFGAKELSDIEGFVELPDGKVLSGSEWGNMLLWDGGLIKVEISKKGRKPCHVGMIEQFFMDEGELMTIGADGFVKVWDFESIDNADTTEEGQLFEMDPMYELKVGADVKLLSMVKAVDTEAPIWFAQDAAGGIWKLDLSFTHTSHAPERMYSYHAGPITGLDTSPVAHFVATTGADHTVRVYDYVSKKPMCQSKYNAGGSSLLWLPKKVDSSGTKLLAGFDDGVVRLLALNKVDPSQLRTKKTKLKHELNLDQVFKPHTKSINALTIDEEGELLATGSDDCTVFFFTAGETYKPIGFIETASPVVSLEWTKTRKKPKSLLISCRDGTVLDVEAPAAGKYDTSKTYHLPLTNLKTKEYHFTSVKDKLRKAEEEARKAKEEEEMRKKKEEERARRRARGLEDEEEEEKEGEKKEEEEEGEEEQKEEEEAKEEQHHEPGEIIRGFYYGNTDKFWVSMDGWDAGYLYECEFDEGKKPAPAQGQEDTRDEPVRSIPVDNSDDKPIRSVCFSHSGKFLLLGMDDGVVRIHPLDGDKPGLEHLSSYWALNVHDNQHGGINHIKTSFDDKYVFTAGMEGNFFVFKFMDQAVKGLKVPHRVSIPSPKKLIGEEGEEIVQKIDDIDDPNYYSIELEKQKAEHDRMVKLAEEKKQNLRRKIGNLRRAFKELMNKNQKLPQHVQVTHDEFEIDPNLVEEQKVEVENKIELVRKEMAWEAEKHSIGLKKLQKRFKDDIECERIVLRAFLSPHLVATFRASKPDYFHQLLNEALGTGSGEGPDVGVVGRKTLVGGVKAAALLKKRGTIDKIPASQQLQQQQQQAPVLQGQLGSKVANALAKAEARKQKRMARQAEWDELYRNKPDEDYQDPKDVAAIKEAQENMGDYKLKTAKDYVVPERQRVNAEKKRIQLLNLLDQIHQYKFEFNQSFLALREKKIEIIKEMKETVSKLEEVQRKIDPYSKRAIPKIPEMMPDECPEKRFEYTHEKLLEFKKQMDEKVGQGHSDEHGGGLEGFGGFGGGGTEPSKHAPHHGSKPGTQQRDRSLSSVSVHSSGRPKSSLSTLMDKGTPEPAIEEVSEEPSPLEQQMQYEEQVRLQYEQDVLIDKIKNTLDKFDADLRYLRHEKMHLEVALKCADLRQVTLFEEYMLLKEFEKRENSFANKVNTKLSEKEEMQEKVEDCQMALDTKKQDIEKLQEQEKVLHTTFSSALGENNKFESFLTRVFKKKIRRAKKKAQTEEGSDEESEDEDSDEDLSSSDEEDSDVDDLDDSVCPPGCDQALFDQVCQLRERRLDLEEEVADEKKTSETLKKEYDALVKKAKVIDGALKTAEADLEAFQREKQQKLNELDVVVVLKLHQIQYMVNSVLPQDLSQCLVFNSPGLVRLQNRIKELEKEKAEQKRLYREHRQTHVQLIRDKKVQEARIGELEEKVRNMLMLKFGRLVDLEKLETVTVNRTLEELKEKLRQRESKSAAEIAKWNSKVDSYKSTVTQLTRQNTQRLDTYTVLLQEKKELEHMLNSRQKSLGSEFSGNRKADIRERQRLVQLVQLQAQEIDALKDEITLLSRKGGHILPPAQPPLPPGQTPIPNQ</sequence>
<evidence type="ECO:0000256" key="2">
    <source>
        <dbReference type="ARBA" id="ARBA00022490"/>
    </source>
</evidence>
<dbReference type="SMART" id="SM00320">
    <property type="entry name" value="WD40"/>
    <property type="match status" value="7"/>
</dbReference>
<feature type="compositionally biased region" description="Basic and acidic residues" evidence="15">
    <location>
        <begin position="58"/>
        <end position="111"/>
    </location>
</feature>
<feature type="compositionally biased region" description="Low complexity" evidence="15">
    <location>
        <begin position="493"/>
        <end position="506"/>
    </location>
</feature>
<feature type="compositionally biased region" description="Polar residues" evidence="15">
    <location>
        <begin position="514"/>
        <end position="526"/>
    </location>
</feature>
<feature type="compositionally biased region" description="Polar residues" evidence="15">
    <location>
        <begin position="534"/>
        <end position="548"/>
    </location>
</feature>
<dbReference type="Pfam" id="PF23409">
    <property type="entry name" value="Beta-prop_EML"/>
    <property type="match status" value="1"/>
</dbReference>
<evidence type="ECO:0000256" key="10">
    <source>
        <dbReference type="ARBA" id="ARBA00055223"/>
    </source>
</evidence>
<dbReference type="InterPro" id="IPR001680">
    <property type="entry name" value="WD40_rpt"/>
</dbReference>
<feature type="repeat" description="WD" evidence="13">
    <location>
        <begin position="1160"/>
        <end position="1191"/>
    </location>
</feature>
<feature type="compositionally biased region" description="Polar residues" evidence="15">
    <location>
        <begin position="130"/>
        <end position="144"/>
    </location>
</feature>
<dbReference type="InterPro" id="IPR011047">
    <property type="entry name" value="Quinoprotein_ADH-like_sf"/>
</dbReference>
<evidence type="ECO:0000256" key="12">
    <source>
        <dbReference type="ARBA" id="ARBA00074727"/>
    </source>
</evidence>
<feature type="domain" description="EML-like first beta-propeller" evidence="16">
    <location>
        <begin position="776"/>
        <end position="988"/>
    </location>
</feature>
<protein>
    <recommendedName>
        <fullName evidence="12">Cilia- and flagella-associated protein 44</fullName>
    </recommendedName>
</protein>
<feature type="compositionally biased region" description="Polar residues" evidence="15">
    <location>
        <begin position="175"/>
        <end position="203"/>
    </location>
</feature>
<dbReference type="SUPFAM" id="SSF50998">
    <property type="entry name" value="Quinoprotein alcohol dehydrogenase-like"/>
    <property type="match status" value="1"/>
</dbReference>
<dbReference type="InterPro" id="IPR055439">
    <property type="entry name" value="Beta-prop_EML_1st"/>
</dbReference>
<name>A0AAD9VGL8_ACRCE</name>
<comment type="caution">
    <text evidence="17">The sequence shown here is derived from an EMBL/GenBank/DDBJ whole genome shotgun (WGS) entry which is preliminary data.</text>
</comment>
<evidence type="ECO:0000256" key="15">
    <source>
        <dbReference type="SAM" id="MobiDB-lite"/>
    </source>
</evidence>
<feature type="compositionally biased region" description="Basic and acidic residues" evidence="15">
    <location>
        <begin position="37"/>
        <end position="51"/>
    </location>
</feature>
<accession>A0AAD9VGL8</accession>
<feature type="region of interest" description="Disordered" evidence="15">
    <location>
        <begin position="2123"/>
        <end position="2158"/>
    </location>
</feature>
<comment type="subcellular location">
    <subcellularLocation>
        <location evidence="1">Cytoplasm</location>
        <location evidence="1">Cytoskeleton</location>
        <location evidence="1">Flagellum axoneme</location>
    </subcellularLocation>
</comment>
<dbReference type="Pfam" id="PF00400">
    <property type="entry name" value="WD40"/>
    <property type="match status" value="3"/>
</dbReference>
<dbReference type="PROSITE" id="PS50082">
    <property type="entry name" value="WD_REPEATS_2"/>
    <property type="match status" value="2"/>
</dbReference>
<feature type="compositionally biased region" description="Polar residues" evidence="15">
    <location>
        <begin position="614"/>
        <end position="634"/>
    </location>
</feature>